<dbReference type="RefSeq" id="WP_114920740.1">
    <property type="nucleotide sequence ID" value="NZ_CBDRIO010000045.1"/>
</dbReference>
<feature type="transmembrane region" description="Helical" evidence="1">
    <location>
        <begin position="132"/>
        <end position="159"/>
    </location>
</feature>
<dbReference type="AlphaFoldDB" id="A0A6N3KA40"/>
<keyword evidence="1" id="KW-0812">Transmembrane</keyword>
<reference evidence="2 3" key="2">
    <citation type="submission" date="2018-08" db="EMBL/GenBank/DDBJ databases">
        <title>Streptomyces kandeliansis sp. nov., an endophytic bacterium isolated from mangrove plant.</title>
        <authorList>
            <person name="Wang R."/>
        </authorList>
    </citation>
    <scope>NUCLEOTIDE SEQUENCE [LARGE SCALE GENOMIC DNA]</scope>
    <source>
        <strain evidence="3">H14(2018)</strain>
    </source>
</reference>
<dbReference type="Proteomes" id="UP000253958">
    <property type="component" value="Chromosome"/>
</dbReference>
<sequence>MTGATGGLREFGDGPLSRAAATVHILLVVELLLLVSTLPGLAVLVLLDRDSSNLPLVAAAALPLGPAVSAALHTLRHQRPDLTDLRPAATFLRAYRANLPGVLRVWAPTLLWLAVIAVNLANLPAAAVPGWWAVPLVVVGAGVILVGVNALVIVSLFTFRTRDVLRLAVYYVARKPGVTVGNVALLAAVAGVTAVFSEAVLALLAALLVLALLRIGDPMIDEIRAEFTA</sequence>
<gene>
    <name evidence="2" type="ORF">DVH21_27185</name>
</gene>
<feature type="transmembrane region" description="Helical" evidence="1">
    <location>
        <begin position="180"/>
        <end position="213"/>
    </location>
</feature>
<evidence type="ECO:0000313" key="3">
    <source>
        <dbReference type="Proteomes" id="UP000253958"/>
    </source>
</evidence>
<evidence type="ECO:0000256" key="1">
    <source>
        <dbReference type="SAM" id="Phobius"/>
    </source>
</evidence>
<feature type="transmembrane region" description="Helical" evidence="1">
    <location>
        <begin position="101"/>
        <end position="120"/>
    </location>
</feature>
<organism evidence="2 3">
    <name type="scientific">Micromonospora aurantiaca</name>
    <name type="common">nom. illeg.</name>
    <dbReference type="NCBI Taxonomy" id="47850"/>
    <lineage>
        <taxon>Bacteria</taxon>
        <taxon>Bacillati</taxon>
        <taxon>Actinomycetota</taxon>
        <taxon>Actinomycetes</taxon>
        <taxon>Micromonosporales</taxon>
        <taxon>Micromonosporaceae</taxon>
        <taxon>Micromonospora</taxon>
    </lineage>
</organism>
<feature type="transmembrane region" description="Helical" evidence="1">
    <location>
        <begin position="25"/>
        <end position="47"/>
    </location>
</feature>
<keyword evidence="1" id="KW-0472">Membrane</keyword>
<name>A0A6N3KA40_9ACTN</name>
<reference evidence="2 3" key="1">
    <citation type="submission" date="2018-07" db="EMBL/GenBank/DDBJ databases">
        <authorList>
            <person name="Ye Y."/>
        </authorList>
    </citation>
    <scope>NUCLEOTIDE SEQUENCE [LARGE SCALE GENOMIC DNA]</scope>
    <source>
        <strain evidence="3">H14(2018)</strain>
    </source>
</reference>
<keyword evidence="1" id="KW-1133">Transmembrane helix</keyword>
<accession>A0A6N3KA40</accession>
<evidence type="ECO:0000313" key="2">
    <source>
        <dbReference type="EMBL" id="AXH93334.1"/>
    </source>
</evidence>
<protein>
    <submittedName>
        <fullName evidence="2">DUF624 domain-containing protein</fullName>
    </submittedName>
</protein>
<proteinExistence type="predicted"/>
<dbReference type="EMBL" id="CP031263">
    <property type="protein sequence ID" value="AXH93334.1"/>
    <property type="molecule type" value="Genomic_DNA"/>
</dbReference>